<protein>
    <recommendedName>
        <fullName evidence="2">Uridine phosphorylase</fullName>
        <ecNumber evidence="1">2.4.2.3</ecNumber>
    </recommendedName>
</protein>
<evidence type="ECO:0000256" key="2">
    <source>
        <dbReference type="ARBA" id="ARBA00021980"/>
    </source>
</evidence>
<comment type="catalytic activity">
    <reaction evidence="3">
        <text>uridine + phosphate = alpha-D-ribose 1-phosphate + uracil</text>
        <dbReference type="Rhea" id="RHEA:24388"/>
        <dbReference type="ChEBI" id="CHEBI:16704"/>
        <dbReference type="ChEBI" id="CHEBI:17568"/>
        <dbReference type="ChEBI" id="CHEBI:43474"/>
        <dbReference type="ChEBI" id="CHEBI:57720"/>
        <dbReference type="EC" id="2.4.2.3"/>
    </reaction>
</comment>
<dbReference type="GO" id="GO:0006152">
    <property type="term" value="P:purine nucleoside catabolic process"/>
    <property type="evidence" value="ECO:0007669"/>
    <property type="project" value="TreeGrafter"/>
</dbReference>
<dbReference type="SUPFAM" id="SSF53167">
    <property type="entry name" value="Purine and uridine phosphorylases"/>
    <property type="match status" value="1"/>
</dbReference>
<dbReference type="RefSeq" id="WP_036883381.1">
    <property type="nucleotide sequence ID" value="NZ_JQZW01000008.1"/>
</dbReference>
<evidence type="ECO:0000313" key="5">
    <source>
        <dbReference type="EMBL" id="KGN97915.1"/>
    </source>
</evidence>
<organism evidence="5 6">
    <name type="scientific">Porphyromonas gingivicanis</name>
    <dbReference type="NCBI Taxonomy" id="266762"/>
    <lineage>
        <taxon>Bacteria</taxon>
        <taxon>Pseudomonadati</taxon>
        <taxon>Bacteroidota</taxon>
        <taxon>Bacteroidia</taxon>
        <taxon>Bacteroidales</taxon>
        <taxon>Porphyromonadaceae</taxon>
        <taxon>Porphyromonas</taxon>
    </lineage>
</organism>
<dbReference type="InterPro" id="IPR035994">
    <property type="entry name" value="Nucleoside_phosphorylase_sf"/>
</dbReference>
<feature type="domain" description="Nucleoside phosphorylase" evidence="4">
    <location>
        <begin position="33"/>
        <end position="267"/>
    </location>
</feature>
<reference evidence="5 6" key="1">
    <citation type="submission" date="2014-08" db="EMBL/GenBank/DDBJ databases">
        <title>Porphyromonas gingivicanis strain:COT-022_OH1391 Genome sequencing.</title>
        <authorList>
            <person name="Wallis C."/>
            <person name="Deusch O."/>
            <person name="O'Flynn C."/>
            <person name="Davis I."/>
            <person name="Jospin G."/>
            <person name="Darling A.E."/>
            <person name="Coil D.A."/>
            <person name="Alexiev A."/>
            <person name="Horsfall A."/>
            <person name="Kirkwood N."/>
            <person name="Harris S."/>
            <person name="Eisen J.A."/>
        </authorList>
    </citation>
    <scope>NUCLEOTIDE SEQUENCE [LARGE SCALE GENOMIC DNA]</scope>
    <source>
        <strain evidence="6">COT-022 OH1391</strain>
    </source>
</reference>
<dbReference type="eggNOG" id="COG2820">
    <property type="taxonomic scope" value="Bacteria"/>
</dbReference>
<dbReference type="GO" id="GO:0004731">
    <property type="term" value="F:purine-nucleoside phosphorylase activity"/>
    <property type="evidence" value="ECO:0007669"/>
    <property type="project" value="TreeGrafter"/>
</dbReference>
<keyword evidence="6" id="KW-1185">Reference proteome</keyword>
<dbReference type="Gene3D" id="3.40.50.1580">
    <property type="entry name" value="Nucleoside phosphorylase domain"/>
    <property type="match status" value="1"/>
</dbReference>
<dbReference type="PANTHER" id="PTHR43691">
    <property type="entry name" value="URIDINE PHOSPHORYLASE"/>
    <property type="match status" value="1"/>
</dbReference>
<evidence type="ECO:0000313" key="6">
    <source>
        <dbReference type="Proteomes" id="UP000030134"/>
    </source>
</evidence>
<dbReference type="GO" id="GO:0005829">
    <property type="term" value="C:cytosol"/>
    <property type="evidence" value="ECO:0007669"/>
    <property type="project" value="TreeGrafter"/>
</dbReference>
<dbReference type="Pfam" id="PF01048">
    <property type="entry name" value="PNP_UDP_1"/>
    <property type="match status" value="1"/>
</dbReference>
<name>A0A0A2G6D3_9PORP</name>
<dbReference type="STRING" id="266762.HQ36_03005"/>
<dbReference type="CDD" id="cd00436">
    <property type="entry name" value="UP_TbUP-like"/>
    <property type="match status" value="1"/>
</dbReference>
<dbReference type="GO" id="GO:0004850">
    <property type="term" value="F:uridine phosphorylase activity"/>
    <property type="evidence" value="ECO:0007669"/>
    <property type="project" value="UniProtKB-EC"/>
</dbReference>
<dbReference type="Proteomes" id="UP000030134">
    <property type="component" value="Unassembled WGS sequence"/>
</dbReference>
<dbReference type="AlphaFoldDB" id="A0A0A2G6D3"/>
<dbReference type="EMBL" id="JQZW01000008">
    <property type="protein sequence ID" value="KGN97915.1"/>
    <property type="molecule type" value="Genomic_DNA"/>
</dbReference>
<sequence>MEKRIIPSSELIINADGSVFHLHLKPENLSDKILLCGDPDRVGMIASRFDSIECDVSNREFRTITGFYKGKRLTVQSHGIGGDNIEIVVNELDILANFDFEKRCVKDDFRQLTMVRIGTSGGIQPEAPIGTYVAAEKAIGFDGVINFYANTRSIRDLEYEKALIEQLEWKIEGLTPYVVTADKELLEQIAGKDARVLRGSTIACNGFYAPQGRKLRLPLADEELNKKIEDFRYKDFRITNFEMESSALSGMASLLGHKALTICCIIAGRQNLNMNTDYKGSIEGLIDLVLDRI</sequence>
<gene>
    <name evidence="5" type="ORF">HQ36_03005</name>
</gene>
<dbReference type="PANTHER" id="PTHR43691:SF11">
    <property type="entry name" value="FI09636P-RELATED"/>
    <property type="match status" value="1"/>
</dbReference>
<proteinExistence type="predicted"/>
<accession>A0A0A2G6D3</accession>
<dbReference type="OrthoDB" id="9772602at2"/>
<evidence type="ECO:0000256" key="1">
    <source>
        <dbReference type="ARBA" id="ARBA00011888"/>
    </source>
</evidence>
<dbReference type="EC" id="2.4.2.3" evidence="1"/>
<comment type="caution">
    <text evidence="5">The sequence shown here is derived from an EMBL/GenBank/DDBJ whole genome shotgun (WGS) entry which is preliminary data.</text>
</comment>
<dbReference type="InterPro" id="IPR000845">
    <property type="entry name" value="Nucleoside_phosphorylase_d"/>
</dbReference>
<evidence type="ECO:0000256" key="3">
    <source>
        <dbReference type="ARBA" id="ARBA00048447"/>
    </source>
</evidence>
<evidence type="ECO:0000259" key="4">
    <source>
        <dbReference type="Pfam" id="PF01048"/>
    </source>
</evidence>